<dbReference type="Pfam" id="PF04616">
    <property type="entry name" value="Glyco_hydro_43"/>
    <property type="match status" value="1"/>
</dbReference>
<dbReference type="Proteomes" id="UP000011885">
    <property type="component" value="Unassembled WGS sequence"/>
</dbReference>
<feature type="domain" description="Alpha-L-arabinofuranosidase B arabinose-binding" evidence="6">
    <location>
        <begin position="358"/>
        <end position="487"/>
    </location>
</feature>
<evidence type="ECO:0000256" key="2">
    <source>
        <dbReference type="ARBA" id="ARBA00009865"/>
    </source>
</evidence>
<gene>
    <name evidence="7" type="ORF">RSSM_01340</name>
</gene>
<dbReference type="InterPro" id="IPR006710">
    <property type="entry name" value="Glyco_hydro_43"/>
</dbReference>
<dbReference type="PANTHER" id="PTHR43301">
    <property type="entry name" value="ARABINAN ENDO-1,5-ALPHA-L-ARABINOSIDASE"/>
    <property type="match status" value="1"/>
</dbReference>
<keyword evidence="3 7" id="KW-0378">Hydrolase</keyword>
<evidence type="ECO:0000256" key="5">
    <source>
        <dbReference type="PIRSR" id="PIRSR606710-2"/>
    </source>
</evidence>
<dbReference type="InterPro" id="IPR050727">
    <property type="entry name" value="GH43_arabinanases"/>
</dbReference>
<dbReference type="InterPro" id="IPR023296">
    <property type="entry name" value="Glyco_hydro_beta-prop_sf"/>
</dbReference>
<dbReference type="Gene3D" id="2.80.10.50">
    <property type="match status" value="1"/>
</dbReference>
<comment type="caution">
    <text evidence="7">The sequence shown here is derived from an EMBL/GenBank/DDBJ whole genome shotgun (WGS) entry which is preliminary data.</text>
</comment>
<sequence length="891" mass="100528">MKPSDQWFAPNRSKPLRRHFLDKLDEQPSMKPHFFAVLHLFVASLACAADTGGYLFATFRGEGTPMTEQVYFMLSEDGRDWQVLNNGQPILVSTVGEKGVRDPFIIRSPDNAKFFLIATDLSIHLNHDWGRAVRAGSQSIVVWESEDLVNWSEPRLVKVAPDDAGCTWAPEAVYDEERGEYMVFWASLTARDNFSKHRIWAAHTKDFKTFSEPFIYIEKPNTVIDTTIVRDRGFYYRFTKDERYKAITMETSSQLMEGWEDVSDFSLSRLTGYEGPTCFQIEPPTEDQPARWCLLLDWYSRGKGYQPYETADLAKGDFQPSEPMTFPFHPVRHGTVVPVTQTEYDALRNRWPSTSPQRIESLSAPDHYVRHTNFVLRVDSNVQPSQDADWKIVEGLASQPGSVSIQSVNFPNRFLAKKDNGFVIEPKNDSDNFAARASFLQVPGLADSSAVSFQLVSDNSQYLINENSMLVAGSVTSNTDKERATFRLIDKAALRRKQRRAAFQFQSASDSVKPNNIVTDLETGTVQLPVEPGTDRSDLNPQLTVSDRSLVSPTGAQDFSKGPVEYRAGSKLKFKVSAVEHHNPSLTGYFADPDIIYSRKTGRFHVYPTSDGHDGWSGTDFRSFSSHDLVHWKDDGVILDLKRDVAWANRNAWAPSIIERETNGEYRYYYYFTAAQKIGVAVADHPTGPFVDSGKPLVDFRPDGVRGGQEIDPDVFHDPKSGKNFLYWGNGYLAVAELNDDMISINKSTIKIMTPDRTYREGTHVFFRKGVYYFLWSEDDTRSPNYRVRYATATSPNGPLTIPSDNLVIAKDESQGIYGTGHNSTIQVPGRDEWYIVYHRFNYPHGIKLGPSAGFHREVCIDKMQFGASGEILPVTPTLEGISPVSMPAAK</sequence>
<evidence type="ECO:0000313" key="8">
    <source>
        <dbReference type="Proteomes" id="UP000011885"/>
    </source>
</evidence>
<dbReference type="Pfam" id="PF05270">
    <property type="entry name" value="AbfB"/>
    <property type="match status" value="1"/>
</dbReference>
<evidence type="ECO:0000256" key="3">
    <source>
        <dbReference type="ARBA" id="ARBA00022801"/>
    </source>
</evidence>
<reference evidence="7 8" key="1">
    <citation type="journal article" date="2013" name="Mar. Genomics">
        <title>Expression of sulfatases in Rhodopirellula baltica and the diversity of sulfatases in the genus Rhodopirellula.</title>
        <authorList>
            <person name="Wegner C.E."/>
            <person name="Richter-Heitmann T."/>
            <person name="Klindworth A."/>
            <person name="Klockow C."/>
            <person name="Richter M."/>
            <person name="Achstetter T."/>
            <person name="Glockner F.O."/>
            <person name="Harder J."/>
        </authorList>
    </citation>
    <scope>NUCLEOTIDE SEQUENCE [LARGE SCALE GENOMIC DNA]</scope>
    <source>
        <strain evidence="7 8">SM41</strain>
    </source>
</reference>
<keyword evidence="4" id="KW-0326">Glycosidase</keyword>
<dbReference type="CDD" id="cd23265">
    <property type="entry name" value="beta-trefoil_ABD_ABFB-like"/>
    <property type="match status" value="1"/>
</dbReference>
<evidence type="ECO:0000313" key="7">
    <source>
        <dbReference type="EMBL" id="EMI57234.1"/>
    </source>
</evidence>
<dbReference type="SUPFAM" id="SSF110221">
    <property type="entry name" value="AbfB domain"/>
    <property type="match status" value="1"/>
</dbReference>
<comment type="pathway">
    <text evidence="1">Glycan metabolism; L-arabinan degradation.</text>
</comment>
<dbReference type="PATRIC" id="fig|1263870.3.peg.1441"/>
<proteinExistence type="inferred from homology"/>
<name>M5U7K0_9BACT</name>
<accession>M5U7K0</accession>
<feature type="site" description="Important for catalytic activity, responsible for pKa modulation of the active site Glu and correct orientation of both the proton donor and substrate" evidence="5">
    <location>
        <position position="712"/>
    </location>
</feature>
<keyword evidence="8" id="KW-1185">Reference proteome</keyword>
<dbReference type="Gene3D" id="2.60.40.2340">
    <property type="match status" value="1"/>
</dbReference>
<evidence type="ECO:0000256" key="1">
    <source>
        <dbReference type="ARBA" id="ARBA00004834"/>
    </source>
</evidence>
<evidence type="ECO:0000259" key="6">
    <source>
        <dbReference type="Pfam" id="PF05270"/>
    </source>
</evidence>
<dbReference type="EMBL" id="ANOH01000103">
    <property type="protein sequence ID" value="EMI57234.1"/>
    <property type="molecule type" value="Genomic_DNA"/>
</dbReference>
<comment type="similarity">
    <text evidence="2">Belongs to the glycosyl hydrolase 43 family.</text>
</comment>
<organism evidence="7 8">
    <name type="scientific">Rhodopirellula sallentina SM41</name>
    <dbReference type="NCBI Taxonomy" id="1263870"/>
    <lineage>
        <taxon>Bacteria</taxon>
        <taxon>Pseudomonadati</taxon>
        <taxon>Planctomycetota</taxon>
        <taxon>Planctomycetia</taxon>
        <taxon>Pirellulales</taxon>
        <taxon>Pirellulaceae</taxon>
        <taxon>Rhodopirellula</taxon>
    </lineage>
</organism>
<dbReference type="GO" id="GO:0046556">
    <property type="term" value="F:alpha-L-arabinofuranosidase activity"/>
    <property type="evidence" value="ECO:0007669"/>
    <property type="project" value="InterPro"/>
</dbReference>
<dbReference type="InterPro" id="IPR007934">
    <property type="entry name" value="AbfB_ABD"/>
</dbReference>
<dbReference type="AlphaFoldDB" id="M5U7K0"/>
<evidence type="ECO:0000256" key="4">
    <source>
        <dbReference type="ARBA" id="ARBA00023295"/>
    </source>
</evidence>
<protein>
    <submittedName>
        <fullName evidence="7">Glycosylhydrolase</fullName>
    </submittedName>
</protein>
<dbReference type="CDD" id="cd18828">
    <property type="entry name" value="GH43_BT3675-like"/>
    <property type="match status" value="1"/>
</dbReference>
<dbReference type="Gene3D" id="2.115.10.20">
    <property type="entry name" value="Glycosyl hydrolase domain, family 43"/>
    <property type="match status" value="2"/>
</dbReference>
<dbReference type="InterPro" id="IPR036195">
    <property type="entry name" value="AbfB_ABD_sf"/>
</dbReference>
<dbReference type="GO" id="GO:0046373">
    <property type="term" value="P:L-arabinose metabolic process"/>
    <property type="evidence" value="ECO:0007669"/>
    <property type="project" value="InterPro"/>
</dbReference>
<dbReference type="PANTHER" id="PTHR43301:SF3">
    <property type="entry name" value="ARABINAN ENDO-1,5-ALPHA-L-ARABINOSIDASE A-RELATED"/>
    <property type="match status" value="1"/>
</dbReference>
<dbReference type="CDD" id="cd08983">
    <property type="entry name" value="GH43_Bt3655-like"/>
    <property type="match status" value="1"/>
</dbReference>
<dbReference type="SUPFAM" id="SSF75005">
    <property type="entry name" value="Arabinanase/levansucrase/invertase"/>
    <property type="match status" value="2"/>
</dbReference>